<protein>
    <recommendedName>
        <fullName evidence="5">ADP-ribosylation factor-like protein 6-interacting protein 1</fullName>
    </recommendedName>
</protein>
<keyword evidence="2" id="KW-0472">Membrane</keyword>
<keyword evidence="2" id="KW-1133">Transmembrane helix</keyword>
<comment type="caution">
    <text evidence="3">The sequence shown here is derived from an EMBL/GenBank/DDBJ whole genome shotgun (WGS) entry which is preliminary data.</text>
</comment>
<evidence type="ECO:0000256" key="2">
    <source>
        <dbReference type="SAM" id="Phobius"/>
    </source>
</evidence>
<feature type="transmembrane region" description="Helical" evidence="2">
    <location>
        <begin position="280"/>
        <end position="301"/>
    </location>
</feature>
<organism evidence="3 4">
    <name type="scientific">Orchesella dallaii</name>
    <dbReference type="NCBI Taxonomy" id="48710"/>
    <lineage>
        <taxon>Eukaryota</taxon>
        <taxon>Metazoa</taxon>
        <taxon>Ecdysozoa</taxon>
        <taxon>Arthropoda</taxon>
        <taxon>Hexapoda</taxon>
        <taxon>Collembola</taxon>
        <taxon>Entomobryomorpha</taxon>
        <taxon>Entomobryoidea</taxon>
        <taxon>Orchesellidae</taxon>
        <taxon>Orchesellinae</taxon>
        <taxon>Orchesella</taxon>
    </lineage>
</organism>
<feature type="transmembrane region" description="Helical" evidence="2">
    <location>
        <begin position="400"/>
        <end position="420"/>
    </location>
</feature>
<keyword evidence="2" id="KW-0812">Transmembrane</keyword>
<gene>
    <name evidence="3" type="ORF">ODALV1_LOCUS18885</name>
</gene>
<evidence type="ECO:0008006" key="5">
    <source>
        <dbReference type="Google" id="ProtNLM"/>
    </source>
</evidence>
<feature type="region of interest" description="Disordered" evidence="1">
    <location>
        <begin position="1"/>
        <end position="57"/>
    </location>
</feature>
<feature type="compositionally biased region" description="Basic and acidic residues" evidence="1">
    <location>
        <begin position="36"/>
        <end position="55"/>
    </location>
</feature>
<accession>A0ABP1R5B8</accession>
<name>A0ABP1R5B8_9HEXA</name>
<evidence type="ECO:0000313" key="4">
    <source>
        <dbReference type="Proteomes" id="UP001642540"/>
    </source>
</evidence>
<dbReference type="EMBL" id="CAXLJM020000062">
    <property type="protein sequence ID" value="CAL8120175.1"/>
    <property type="molecule type" value="Genomic_DNA"/>
</dbReference>
<proteinExistence type="predicted"/>
<keyword evidence="4" id="KW-1185">Reference proteome</keyword>
<feature type="transmembrane region" description="Helical" evidence="2">
    <location>
        <begin position="307"/>
        <end position="330"/>
    </location>
</feature>
<dbReference type="Proteomes" id="UP001642540">
    <property type="component" value="Unassembled WGS sequence"/>
</dbReference>
<feature type="compositionally biased region" description="Basic residues" evidence="1">
    <location>
        <begin position="1"/>
        <end position="12"/>
    </location>
</feature>
<sequence length="442" mass="49839">MESTGKRNRKKTVPFQYGVFPPFDPQNVIAGSEDSLMEKGENREESEQERPREHQAQVGEAVAHHNFPLFEMENEERTIATAQPRNSENFEDLLKEIDVPQPISASSTEVSIVGSASSYEGVSPLYSSTKLVNNQDLLKEIDVPQPISASSTEVSSVGSISPYRVVSPLYNSSKIVNDQNDTMRPRLATVLSDVGFEEPVVRVNATSIANLSTSSVNGGEFETAFETTEPGTGCTAISKENDTSRSQTSEITFSECTNSFRRDNLWLTLMPMMKEQVKNLLSWEKPWLTLLVTFAIVVIARTESFDFLPFVVGVVIPLMIVVAAFLKLIFGDKIFEPYSNFNWNLPEVYVSFVWDWSNQLISSVRGTILIEDPIKSVGTLIVCVTWSSFCYLTVSDTIIFVWMMLLPFTFIRKITAHLRIGERTVRLNARFRNSFLFQRKRD</sequence>
<evidence type="ECO:0000313" key="3">
    <source>
        <dbReference type="EMBL" id="CAL8120175.1"/>
    </source>
</evidence>
<reference evidence="3 4" key="1">
    <citation type="submission" date="2024-08" db="EMBL/GenBank/DDBJ databases">
        <authorList>
            <person name="Cucini C."/>
            <person name="Frati F."/>
        </authorList>
    </citation>
    <scope>NUCLEOTIDE SEQUENCE [LARGE SCALE GENOMIC DNA]</scope>
</reference>
<evidence type="ECO:0000256" key="1">
    <source>
        <dbReference type="SAM" id="MobiDB-lite"/>
    </source>
</evidence>